<dbReference type="Proteomes" id="UP000552038">
    <property type="component" value="Unassembled WGS sequence"/>
</dbReference>
<accession>A0AAP7DJ58</accession>
<evidence type="ECO:0000313" key="3">
    <source>
        <dbReference type="Proteomes" id="UP000552038"/>
    </source>
</evidence>
<gene>
    <name evidence="2" type="ORF">HMI46_13700</name>
</gene>
<organism evidence="2 3">
    <name type="scientific">Paenibacillus alvei</name>
    <name type="common">Bacillus alvei</name>
    <dbReference type="NCBI Taxonomy" id="44250"/>
    <lineage>
        <taxon>Bacteria</taxon>
        <taxon>Bacillati</taxon>
        <taxon>Bacillota</taxon>
        <taxon>Bacilli</taxon>
        <taxon>Bacillales</taxon>
        <taxon>Paenibacillaceae</taxon>
        <taxon>Paenibacillus</taxon>
    </lineage>
</organism>
<comment type="caution">
    <text evidence="2">The sequence shown here is derived from an EMBL/GenBank/DDBJ whole genome shotgun (WGS) entry which is preliminary data.</text>
</comment>
<feature type="region of interest" description="Disordered" evidence="1">
    <location>
        <begin position="179"/>
        <end position="203"/>
    </location>
</feature>
<proteinExistence type="predicted"/>
<protein>
    <submittedName>
        <fullName evidence="2">Zinc ribbon domain-containing protein</fullName>
    </submittedName>
</protein>
<reference evidence="2 3" key="1">
    <citation type="submission" date="2020-05" db="EMBL/GenBank/DDBJ databases">
        <title>Whole genome sequencing and identification of novel metabolites from Paenibacillus alvei strain JR949.</title>
        <authorList>
            <person name="Rajendhran J."/>
            <person name="Sree Pranav P."/>
            <person name="Mahalakshmi B."/>
            <person name="Karthikeyan R."/>
        </authorList>
    </citation>
    <scope>NUCLEOTIDE SEQUENCE [LARGE SCALE GENOMIC DNA]</scope>
    <source>
        <strain evidence="2 3">JR949</strain>
    </source>
</reference>
<name>A0AAP7DJ58_PAEAL</name>
<dbReference type="RefSeq" id="WP_171417054.1">
    <property type="nucleotide sequence ID" value="NZ_JABFOR010000015.1"/>
</dbReference>
<sequence length="249" mass="28623">MNRFIQKIKDSASKASEKAHNLMEMNRVQAQIAAKRKEWKQNVYDIGELVYDAYKKNDLTLAEEGLKEIAKLNMLVEEDIKMLDWKVSELRRQKRCECGEIAPFTANYCSVCGRKLPEPPQIEEEEIDELGMAFLQAKREEQEEAAAAKEQLRYTVHPTFEHDYEYDEEEEIVLKSTAEASKNNAASEQSENKQGGTVNLDREDLNVTVGGRRITIMKEEELSQRRCSNCNSVADDEAKWCERCGTPFV</sequence>
<evidence type="ECO:0000313" key="2">
    <source>
        <dbReference type="EMBL" id="NOJ71605.1"/>
    </source>
</evidence>
<evidence type="ECO:0000256" key="1">
    <source>
        <dbReference type="SAM" id="MobiDB-lite"/>
    </source>
</evidence>
<dbReference type="EMBL" id="JABFOR010000015">
    <property type="protein sequence ID" value="NOJ71605.1"/>
    <property type="molecule type" value="Genomic_DNA"/>
</dbReference>
<feature type="compositionally biased region" description="Polar residues" evidence="1">
    <location>
        <begin position="179"/>
        <end position="197"/>
    </location>
</feature>
<dbReference type="AlphaFoldDB" id="A0AAP7DJ58"/>